<feature type="transmembrane region" description="Helical" evidence="5">
    <location>
        <begin position="66"/>
        <end position="85"/>
    </location>
</feature>
<dbReference type="Proteomes" id="UP001249851">
    <property type="component" value="Unassembled WGS sequence"/>
</dbReference>
<comment type="caution">
    <text evidence="6">The sequence shown here is derived from an EMBL/GenBank/DDBJ whole genome shotgun (WGS) entry which is preliminary data.</text>
</comment>
<keyword evidence="7" id="KW-1185">Reference proteome</keyword>
<reference evidence="6" key="1">
    <citation type="journal article" date="2023" name="G3 (Bethesda)">
        <title>Whole genome assembly and annotation of the endangered Caribbean coral Acropora cervicornis.</title>
        <authorList>
            <person name="Selwyn J.D."/>
            <person name="Vollmer S.V."/>
        </authorList>
    </citation>
    <scope>NUCLEOTIDE SEQUENCE</scope>
    <source>
        <strain evidence="6">K2</strain>
    </source>
</reference>
<keyword evidence="3 5" id="KW-1133">Transmembrane helix</keyword>
<dbReference type="GO" id="GO:0016020">
    <property type="term" value="C:membrane"/>
    <property type="evidence" value="ECO:0007669"/>
    <property type="project" value="UniProtKB-SubCell"/>
</dbReference>
<evidence type="ECO:0000313" key="6">
    <source>
        <dbReference type="EMBL" id="KAK2551245.1"/>
    </source>
</evidence>
<evidence type="ECO:0000313" key="7">
    <source>
        <dbReference type="Proteomes" id="UP001249851"/>
    </source>
</evidence>
<name>A0AAD9PYY2_ACRCE</name>
<evidence type="ECO:0000256" key="3">
    <source>
        <dbReference type="ARBA" id="ARBA00022989"/>
    </source>
</evidence>
<feature type="transmembrane region" description="Helical" evidence="5">
    <location>
        <begin position="97"/>
        <end position="117"/>
    </location>
</feature>
<evidence type="ECO:0000256" key="1">
    <source>
        <dbReference type="ARBA" id="ARBA00004141"/>
    </source>
</evidence>
<comment type="subcellular location">
    <subcellularLocation>
        <location evidence="1">Membrane</location>
        <topology evidence="1">Multi-pass membrane protein</topology>
    </subcellularLocation>
</comment>
<dbReference type="SUPFAM" id="SSF103473">
    <property type="entry name" value="MFS general substrate transporter"/>
    <property type="match status" value="1"/>
</dbReference>
<dbReference type="InterPro" id="IPR036259">
    <property type="entry name" value="MFS_trans_sf"/>
</dbReference>
<accession>A0AAD9PYY2</accession>
<reference evidence="6" key="2">
    <citation type="journal article" date="2023" name="Science">
        <title>Genomic signatures of disease resistance in endangered staghorn corals.</title>
        <authorList>
            <person name="Vollmer S.V."/>
            <person name="Selwyn J.D."/>
            <person name="Despard B.A."/>
            <person name="Roesel C.L."/>
        </authorList>
    </citation>
    <scope>NUCLEOTIDE SEQUENCE</scope>
    <source>
        <strain evidence="6">K2</strain>
    </source>
</reference>
<feature type="transmembrane region" description="Helical" evidence="5">
    <location>
        <begin position="34"/>
        <end position="54"/>
    </location>
</feature>
<evidence type="ECO:0000256" key="2">
    <source>
        <dbReference type="ARBA" id="ARBA00022692"/>
    </source>
</evidence>
<proteinExistence type="predicted"/>
<dbReference type="PANTHER" id="PTHR24064">
    <property type="entry name" value="SOLUTE CARRIER FAMILY 22 MEMBER"/>
    <property type="match status" value="1"/>
</dbReference>
<evidence type="ECO:0000256" key="5">
    <source>
        <dbReference type="SAM" id="Phobius"/>
    </source>
</evidence>
<dbReference type="Gene3D" id="1.20.1250.20">
    <property type="entry name" value="MFS general substrate transporter like domains"/>
    <property type="match status" value="1"/>
</dbReference>
<sequence length="142" mass="15764">MASADKDAFSRLYKKTEFDNLLNKLGGWGRFQQIQWLLLFIAAIPQACAVYYGLSFNSGNLAGDFYLNFAASGLVEIPAYLLATYLVERVNRRIPLIAYYFIGGIALICVFIIQVAGKLRKIENAISSPSSTIIVLSDVENK</sequence>
<organism evidence="6 7">
    <name type="scientific">Acropora cervicornis</name>
    <name type="common">Staghorn coral</name>
    <dbReference type="NCBI Taxonomy" id="6130"/>
    <lineage>
        <taxon>Eukaryota</taxon>
        <taxon>Metazoa</taxon>
        <taxon>Cnidaria</taxon>
        <taxon>Anthozoa</taxon>
        <taxon>Hexacorallia</taxon>
        <taxon>Scleractinia</taxon>
        <taxon>Astrocoeniina</taxon>
        <taxon>Acroporidae</taxon>
        <taxon>Acropora</taxon>
    </lineage>
</organism>
<evidence type="ECO:0000256" key="4">
    <source>
        <dbReference type="ARBA" id="ARBA00023136"/>
    </source>
</evidence>
<keyword evidence="2 5" id="KW-0812">Transmembrane</keyword>
<protein>
    <submittedName>
        <fullName evidence="6">Solute carrier family 22 member 15</fullName>
    </submittedName>
</protein>
<dbReference type="EMBL" id="JARQWQ010000100">
    <property type="protein sequence ID" value="KAK2551245.1"/>
    <property type="molecule type" value="Genomic_DNA"/>
</dbReference>
<dbReference type="AlphaFoldDB" id="A0AAD9PYY2"/>
<keyword evidence="4 5" id="KW-0472">Membrane</keyword>
<gene>
    <name evidence="6" type="ORF">P5673_028013</name>
</gene>